<dbReference type="GO" id="GO:0005509">
    <property type="term" value="F:calcium ion binding"/>
    <property type="evidence" value="ECO:0007669"/>
    <property type="project" value="UniProtKB-UniRule"/>
</dbReference>
<evidence type="ECO:0000256" key="5">
    <source>
        <dbReference type="PROSITE-ProRule" id="PRU00043"/>
    </source>
</evidence>
<gene>
    <name evidence="9" type="ORF">ACEWY4_017550</name>
</gene>
<evidence type="ECO:0000259" key="8">
    <source>
        <dbReference type="PROSITE" id="PS50268"/>
    </source>
</evidence>
<comment type="caution">
    <text evidence="9">The sequence shown here is derived from an EMBL/GenBank/DDBJ whole genome shotgun (WGS) entry which is preliminary data.</text>
</comment>
<evidence type="ECO:0000256" key="1">
    <source>
        <dbReference type="ARBA" id="ARBA00004370"/>
    </source>
</evidence>
<dbReference type="PROSITE" id="PS50268">
    <property type="entry name" value="CADHERIN_2"/>
    <property type="match status" value="5"/>
</dbReference>
<keyword evidence="6" id="KW-0812">Transmembrane</keyword>
<feature type="chain" id="PRO_5044822306" description="Cadherin domain-containing protein" evidence="7">
    <location>
        <begin position="24"/>
        <end position="614"/>
    </location>
</feature>
<evidence type="ECO:0000256" key="3">
    <source>
        <dbReference type="ARBA" id="ARBA00022837"/>
    </source>
</evidence>
<feature type="transmembrane region" description="Helical" evidence="6">
    <location>
        <begin position="588"/>
        <end position="611"/>
    </location>
</feature>
<feature type="domain" description="Cadherin" evidence="8">
    <location>
        <begin position="297"/>
        <end position="423"/>
    </location>
</feature>
<feature type="domain" description="Cadherin" evidence="8">
    <location>
        <begin position="419"/>
        <end position="498"/>
    </location>
</feature>
<dbReference type="InterPro" id="IPR015919">
    <property type="entry name" value="Cadherin-like_sf"/>
</dbReference>
<keyword evidence="3 5" id="KW-0106">Calcium</keyword>
<sequence length="614" mass="66982">MIITRCVWTVLLSGLMFTDGIWGLPEIYPSEYRESVVIDSTTGVITVQKELDYEKTPTMKCSIQASLENSSQKTAEATVIVEVKDVNEAPVFLQQEYRVPINHVVPSGSSIVVVKATDPDVEETGRLQYSLMEPSFLFAVEPSSGQIYAVLDINNNQKETLKVTATDPYGLHNTTTIEVQYDRIVTVTDVNEYAPEFDKDLYLANVSEYAPWRTIVTQVRAVDKDATPAHSTVLYSIEPPTDTFHIGGVGHIYLEKLLDSSVTTVYELNVKAQDPQGKSSNTTVKIVVLVRPGPYFQHNYYNASIAENEVMPNLAVYPAPVQAYNGDTASAENFTIHYSIHTVSPSEYSEAFEINKATGAIGVKTELDQEKSSAVQLVLRLVVEVENVNEAPVFSLSLYTSNIVTTVPLHYHVVTVKATDPDVGETEMLQYFLVEPSSLFAVEPSSGQIYVVSDIHTGTVTLKVNATDPHGLYDTTTVEVTIKDPSNVVQISINKPSDTVMDKVQEMKKALERALGLQVTVISVMDSGGDTVVSFIAMEANGNLVSPEDVKNDLEKNKAKVQAELQAVFGDDTDFEIVDEGKESSVDIIAVALGIVGAIVAVIAAITGGVYGQV</sequence>
<evidence type="ECO:0000256" key="7">
    <source>
        <dbReference type="SAM" id="SignalP"/>
    </source>
</evidence>
<feature type="domain" description="Cadherin" evidence="8">
    <location>
        <begin position="38"/>
        <end position="92"/>
    </location>
</feature>
<keyword evidence="4 6" id="KW-0472">Membrane</keyword>
<dbReference type="CDD" id="cd11304">
    <property type="entry name" value="Cadherin_repeat"/>
    <property type="match status" value="5"/>
</dbReference>
<name>A0ABD1JID0_9TELE</name>
<dbReference type="Gene3D" id="2.60.40.60">
    <property type="entry name" value="Cadherins"/>
    <property type="match status" value="5"/>
</dbReference>
<dbReference type="InterPro" id="IPR039808">
    <property type="entry name" value="Cadherin"/>
</dbReference>
<accession>A0ABD1JID0</accession>
<feature type="domain" description="Cadherin" evidence="8">
    <location>
        <begin position="93"/>
        <end position="197"/>
    </location>
</feature>
<dbReference type="SUPFAM" id="SSF49313">
    <property type="entry name" value="Cadherin-like"/>
    <property type="match status" value="5"/>
</dbReference>
<dbReference type="GO" id="GO:0007155">
    <property type="term" value="P:cell adhesion"/>
    <property type="evidence" value="ECO:0007669"/>
    <property type="project" value="UniProtKB-KW"/>
</dbReference>
<keyword evidence="7" id="KW-0732">Signal</keyword>
<dbReference type="PANTHER" id="PTHR24027">
    <property type="entry name" value="CADHERIN-23"/>
    <property type="match status" value="1"/>
</dbReference>
<feature type="signal peptide" evidence="7">
    <location>
        <begin position="1"/>
        <end position="23"/>
    </location>
</feature>
<evidence type="ECO:0000313" key="9">
    <source>
        <dbReference type="EMBL" id="KAL2086491.1"/>
    </source>
</evidence>
<dbReference type="AlphaFoldDB" id="A0ABD1JID0"/>
<evidence type="ECO:0000256" key="6">
    <source>
        <dbReference type="SAM" id="Phobius"/>
    </source>
</evidence>
<proteinExistence type="predicted"/>
<evidence type="ECO:0000313" key="10">
    <source>
        <dbReference type="Proteomes" id="UP001591681"/>
    </source>
</evidence>
<keyword evidence="2" id="KW-0677">Repeat</keyword>
<feature type="domain" description="Cadherin" evidence="8">
    <location>
        <begin position="198"/>
        <end position="296"/>
    </location>
</feature>
<keyword evidence="10" id="KW-1185">Reference proteome</keyword>
<dbReference type="GO" id="GO:0005886">
    <property type="term" value="C:plasma membrane"/>
    <property type="evidence" value="ECO:0007669"/>
    <property type="project" value="UniProtKB-SubCell"/>
</dbReference>
<reference evidence="9 10" key="1">
    <citation type="submission" date="2024-09" db="EMBL/GenBank/DDBJ databases">
        <title>A chromosome-level genome assembly of Gray's grenadier anchovy, Coilia grayii.</title>
        <authorList>
            <person name="Fu Z."/>
        </authorList>
    </citation>
    <scope>NUCLEOTIDE SEQUENCE [LARGE SCALE GENOMIC DNA]</scope>
    <source>
        <strain evidence="9">G4</strain>
        <tissue evidence="9">Muscle</tissue>
    </source>
</reference>
<dbReference type="InterPro" id="IPR002126">
    <property type="entry name" value="Cadherin-like_dom"/>
</dbReference>
<keyword evidence="6" id="KW-1133">Transmembrane helix</keyword>
<evidence type="ECO:0000256" key="4">
    <source>
        <dbReference type="ARBA" id="ARBA00023136"/>
    </source>
</evidence>
<dbReference type="Proteomes" id="UP001591681">
    <property type="component" value="Unassembled WGS sequence"/>
</dbReference>
<evidence type="ECO:0000256" key="2">
    <source>
        <dbReference type="ARBA" id="ARBA00022737"/>
    </source>
</evidence>
<dbReference type="PRINTS" id="PR00205">
    <property type="entry name" value="CADHERIN"/>
</dbReference>
<organism evidence="9 10">
    <name type="scientific">Coilia grayii</name>
    <name type="common">Gray's grenadier anchovy</name>
    <dbReference type="NCBI Taxonomy" id="363190"/>
    <lineage>
        <taxon>Eukaryota</taxon>
        <taxon>Metazoa</taxon>
        <taxon>Chordata</taxon>
        <taxon>Craniata</taxon>
        <taxon>Vertebrata</taxon>
        <taxon>Euteleostomi</taxon>
        <taxon>Actinopterygii</taxon>
        <taxon>Neopterygii</taxon>
        <taxon>Teleostei</taxon>
        <taxon>Clupei</taxon>
        <taxon>Clupeiformes</taxon>
        <taxon>Clupeoidei</taxon>
        <taxon>Engraulidae</taxon>
        <taxon>Coilinae</taxon>
        <taxon>Coilia</taxon>
    </lineage>
</organism>
<dbReference type="Pfam" id="PF00028">
    <property type="entry name" value="Cadherin"/>
    <property type="match status" value="3"/>
</dbReference>
<dbReference type="EMBL" id="JBHFQA010000015">
    <property type="protein sequence ID" value="KAL2086491.1"/>
    <property type="molecule type" value="Genomic_DNA"/>
</dbReference>
<comment type="subcellular location">
    <subcellularLocation>
        <location evidence="1">Membrane</location>
    </subcellularLocation>
</comment>
<dbReference type="SMART" id="SM00112">
    <property type="entry name" value="CA"/>
    <property type="match status" value="5"/>
</dbReference>
<protein>
    <recommendedName>
        <fullName evidence="8">Cadherin domain-containing protein</fullName>
    </recommendedName>
</protein>
<dbReference type="PANTHER" id="PTHR24027:SF438">
    <property type="entry name" value="CADHERIN 23"/>
    <property type="match status" value="1"/>
</dbReference>